<dbReference type="Pfam" id="PF03668">
    <property type="entry name" value="RapZ-like_N"/>
    <property type="match status" value="1"/>
</dbReference>
<dbReference type="AlphaFoldDB" id="A0A249JY35"/>
<dbReference type="Gene3D" id="3.40.50.300">
    <property type="entry name" value="P-loop containing nucleotide triphosphate hydrolases"/>
    <property type="match status" value="1"/>
</dbReference>
<dbReference type="KEGG" id="abam:B1s21122_03635"/>
<dbReference type="Proteomes" id="UP000217153">
    <property type="component" value="Chromosome"/>
</dbReference>
<keyword evidence="1 4" id="KW-0547">Nucleotide-binding</keyword>
<dbReference type="InterPro" id="IPR053931">
    <property type="entry name" value="RapZ_C"/>
</dbReference>
<dbReference type="InterPro" id="IPR027417">
    <property type="entry name" value="P-loop_NTPase"/>
</dbReference>
<keyword evidence="2 4" id="KW-0067">ATP-binding</keyword>
<dbReference type="SUPFAM" id="SSF52540">
    <property type="entry name" value="P-loop containing nucleoside triphosphate hydrolases"/>
    <property type="match status" value="1"/>
</dbReference>
<feature type="domain" description="RapZ-like N-terminal" evidence="5">
    <location>
        <begin position="6"/>
        <end position="157"/>
    </location>
</feature>
<dbReference type="RefSeq" id="WP_095680738.1">
    <property type="nucleotide sequence ID" value="NZ_CP016768.2"/>
</dbReference>
<organism evidence="7 8">
    <name type="scientific">Candidatus Nanopelagicus limnae</name>
    <dbReference type="NCBI Taxonomy" id="1884634"/>
    <lineage>
        <taxon>Bacteria</taxon>
        <taxon>Bacillati</taxon>
        <taxon>Actinomycetota</taxon>
        <taxon>Actinomycetes</taxon>
        <taxon>Candidatus Nanopelagicales</taxon>
        <taxon>Candidatus Nanopelagicaceae</taxon>
        <taxon>Candidatus Nanopelagicus</taxon>
    </lineage>
</organism>
<proteinExistence type="inferred from homology"/>
<dbReference type="PANTHER" id="PTHR30448:SF0">
    <property type="entry name" value="RNASE ADAPTER PROTEIN RAPZ"/>
    <property type="match status" value="1"/>
</dbReference>
<protein>
    <submittedName>
        <fullName evidence="7">RNase adapter protein RapZ</fullName>
    </submittedName>
</protein>
<evidence type="ECO:0000256" key="1">
    <source>
        <dbReference type="ARBA" id="ARBA00022741"/>
    </source>
</evidence>
<name>A0A249JY35_9ACTN</name>
<dbReference type="PANTHER" id="PTHR30448">
    <property type="entry name" value="RNASE ADAPTER PROTEIN RAPZ"/>
    <property type="match status" value="1"/>
</dbReference>
<evidence type="ECO:0000256" key="4">
    <source>
        <dbReference type="HAMAP-Rule" id="MF_00636"/>
    </source>
</evidence>
<feature type="domain" description="RapZ C-terminal" evidence="6">
    <location>
        <begin position="164"/>
        <end position="288"/>
    </location>
</feature>
<dbReference type="NCBIfam" id="NF003828">
    <property type="entry name" value="PRK05416.1"/>
    <property type="match status" value="1"/>
</dbReference>
<feature type="binding site" evidence="4">
    <location>
        <begin position="12"/>
        <end position="19"/>
    </location>
    <ligand>
        <name>ATP</name>
        <dbReference type="ChEBI" id="CHEBI:30616"/>
    </ligand>
</feature>
<feature type="binding site" evidence="4">
    <location>
        <begin position="60"/>
        <end position="63"/>
    </location>
    <ligand>
        <name>GTP</name>
        <dbReference type="ChEBI" id="CHEBI:37565"/>
    </ligand>
</feature>
<dbReference type="OrthoDB" id="9784461at2"/>
<dbReference type="GO" id="GO:0005524">
    <property type="term" value="F:ATP binding"/>
    <property type="evidence" value="ECO:0007669"/>
    <property type="project" value="UniProtKB-UniRule"/>
</dbReference>
<evidence type="ECO:0000256" key="3">
    <source>
        <dbReference type="ARBA" id="ARBA00023134"/>
    </source>
</evidence>
<evidence type="ECO:0000256" key="2">
    <source>
        <dbReference type="ARBA" id="ARBA00022840"/>
    </source>
</evidence>
<keyword evidence="3 4" id="KW-0342">GTP-binding</keyword>
<evidence type="ECO:0000313" key="8">
    <source>
        <dbReference type="Proteomes" id="UP000217153"/>
    </source>
</evidence>
<sequence length="292" mass="32626">MKGDTEILVITGMSGAGRSTVAHTLEDLDWYVVDNLPPALLGNLIDLVNVSVKKVAVVIDVRGRAFFDDLTKSLAELADQGVSRKILFVDAADDALVRRFESTRRPHPLQGAERILDGIAKERERLREVRDSADIVIDSSALNIHQLEKKINKYFHEESESDLRVNILSFGYKYGIPVDADLVMDCRFIANPHWIPELRPLTGKDKAVSDEVLKSANVQEFLERYQSLFETMASGFISEGRKFLTLAIGCTGGKHRSVAITEELVSKLSKGKNLAKFKIETHAIHRDLGREI</sequence>
<reference evidence="8" key="1">
    <citation type="submission" date="2016-10" db="EMBL/GenBank/DDBJ databases">
        <title>High microdiversification within the ubiquitous acI lineage of Actinobacteria.</title>
        <authorList>
            <person name="Neuenschwander S.M."/>
            <person name="Salcher M."/>
            <person name="Ghai R."/>
            <person name="Pernthaler J."/>
        </authorList>
    </citation>
    <scope>NUCLEOTIDE SEQUENCE [LARGE SCALE GENOMIC DNA]</scope>
</reference>
<accession>A0A249JY35</accession>
<dbReference type="InterPro" id="IPR053930">
    <property type="entry name" value="RapZ-like_N"/>
</dbReference>
<evidence type="ECO:0000313" key="7">
    <source>
        <dbReference type="EMBL" id="ASY09430.1"/>
    </source>
</evidence>
<dbReference type="Pfam" id="PF22740">
    <property type="entry name" value="PapZ_C"/>
    <property type="match status" value="1"/>
</dbReference>
<dbReference type="GO" id="GO:0005525">
    <property type="term" value="F:GTP binding"/>
    <property type="evidence" value="ECO:0007669"/>
    <property type="project" value="UniProtKB-UniRule"/>
</dbReference>
<evidence type="ECO:0000259" key="5">
    <source>
        <dbReference type="Pfam" id="PF03668"/>
    </source>
</evidence>
<gene>
    <name evidence="7" type="ORF">B1s21122_03635</name>
</gene>
<dbReference type="PIRSF" id="PIRSF005052">
    <property type="entry name" value="P-loopkin"/>
    <property type="match status" value="1"/>
</dbReference>
<dbReference type="EMBL" id="CP016768">
    <property type="protein sequence ID" value="ASY09430.1"/>
    <property type="molecule type" value="Genomic_DNA"/>
</dbReference>
<dbReference type="InterPro" id="IPR005337">
    <property type="entry name" value="RapZ-like"/>
</dbReference>
<dbReference type="HAMAP" id="MF_00636">
    <property type="entry name" value="RapZ_like"/>
    <property type="match status" value="1"/>
</dbReference>
<evidence type="ECO:0000259" key="6">
    <source>
        <dbReference type="Pfam" id="PF22740"/>
    </source>
</evidence>
<keyword evidence="8" id="KW-1185">Reference proteome</keyword>